<accession>A0A3S5ESP2</accession>
<evidence type="ECO:0000313" key="1">
    <source>
        <dbReference type="EMBL" id="QUC09828.1"/>
    </source>
</evidence>
<dbReference type="EMBL" id="CP072385">
    <property type="protein sequence ID" value="QUC09828.1"/>
    <property type="molecule type" value="Genomic_DNA"/>
</dbReference>
<dbReference type="GeneID" id="64406945"/>
<evidence type="ECO:0000313" key="3">
    <source>
        <dbReference type="Proteomes" id="UP000273044"/>
    </source>
</evidence>
<organism evidence="2 3">
    <name type="scientific">Arachnia propionica</name>
    <dbReference type="NCBI Taxonomy" id="1750"/>
    <lineage>
        <taxon>Bacteria</taxon>
        <taxon>Bacillati</taxon>
        <taxon>Actinomycetota</taxon>
        <taxon>Actinomycetes</taxon>
        <taxon>Propionibacteriales</taxon>
        <taxon>Propionibacteriaceae</taxon>
        <taxon>Arachnia</taxon>
    </lineage>
</organism>
<sequence length="192" mass="20867">MIQLSPEASKAAALKKEVEDCRFFPELVWASISGALGKQRMLGYLVHHEASFATGDLQRHLTALVLTDKQLIISHTDEQDAGYPDRAITSAEVVALRAIHSVVVTRSVHHPEKYPANGSQLVEAWLTLAWGAASRLDIGPATCEDPQCEADHGWTGMSVPNDLTVRMSPAGDGWQSVEKLMAFGSLLQEHVG</sequence>
<dbReference type="OMA" id="CEADHGY"/>
<dbReference type="Proteomes" id="UP000677180">
    <property type="component" value="Chromosome"/>
</dbReference>
<dbReference type="RefSeq" id="WP_014846559.1">
    <property type="nucleotide sequence ID" value="NZ_CAJZDL010000075.1"/>
</dbReference>
<name>A0A3S5ESP2_9ACTN</name>
<dbReference type="Pfam" id="PF19461">
    <property type="entry name" value="DUF5998"/>
    <property type="match status" value="1"/>
</dbReference>
<dbReference type="EMBL" id="LR134406">
    <property type="protein sequence ID" value="VEH70184.1"/>
    <property type="molecule type" value="Genomic_DNA"/>
</dbReference>
<keyword evidence="3" id="KW-1185">Reference proteome</keyword>
<dbReference type="AlphaFoldDB" id="A0A3S5ESP2"/>
<reference evidence="1" key="2">
    <citation type="submission" date="2021-03" db="EMBL/GenBank/DDBJ databases">
        <title>Human Oral Microbial Genomes.</title>
        <authorList>
            <person name="Johnston C.D."/>
            <person name="Chen T."/>
            <person name="Dewhirst F.E."/>
        </authorList>
    </citation>
    <scope>NUCLEOTIDE SEQUENCE</scope>
    <source>
        <strain evidence="1">F0714</strain>
    </source>
</reference>
<dbReference type="Proteomes" id="UP000273044">
    <property type="component" value="Chromosome"/>
</dbReference>
<gene>
    <name evidence="1" type="ORF">J5A53_08195</name>
    <name evidence="2" type="ORF">NCTC12967_01473</name>
</gene>
<dbReference type="InterPro" id="IPR046040">
    <property type="entry name" value="DUF5998"/>
</dbReference>
<protein>
    <submittedName>
        <fullName evidence="1">Phosphodiesterase</fullName>
    </submittedName>
</protein>
<reference evidence="2 3" key="1">
    <citation type="submission" date="2018-12" db="EMBL/GenBank/DDBJ databases">
        <authorList>
            <consortium name="Pathogen Informatics"/>
        </authorList>
    </citation>
    <scope>NUCLEOTIDE SEQUENCE [LARGE SCALE GENOMIC DNA]</scope>
    <source>
        <strain evidence="2 3">NCTC12967</strain>
    </source>
</reference>
<evidence type="ECO:0000313" key="2">
    <source>
        <dbReference type="EMBL" id="VEH70184.1"/>
    </source>
</evidence>
<proteinExistence type="predicted"/>